<dbReference type="EMBL" id="JBFRYA010000011">
    <property type="protein sequence ID" value="MEX1669853.1"/>
    <property type="molecule type" value="Genomic_DNA"/>
</dbReference>
<gene>
    <name evidence="1" type="ORF">AB4876_13110</name>
</gene>
<evidence type="ECO:0000313" key="2">
    <source>
        <dbReference type="Proteomes" id="UP001557485"/>
    </source>
</evidence>
<proteinExistence type="predicted"/>
<comment type="caution">
    <text evidence="1">The sequence shown here is derived from an EMBL/GenBank/DDBJ whole genome shotgun (WGS) entry which is preliminary data.</text>
</comment>
<accession>A0ABV3U9Q5</accession>
<reference evidence="1 2" key="1">
    <citation type="journal article" date="2011" name="Int. J. Syst. Evol. Microbiol.">
        <title>Zhongshania antarctica gen. nov., sp. nov. and Zhongshania guokunii sp. nov., gammaproteobacteria respectively isolated from coastal attached (fast) ice and surface seawater of the Antarctic.</title>
        <authorList>
            <person name="Li H.J."/>
            <person name="Zhang X.Y."/>
            <person name="Chen C.X."/>
            <person name="Zhang Y.J."/>
            <person name="Gao Z.M."/>
            <person name="Yu Y."/>
            <person name="Chen X.L."/>
            <person name="Chen B."/>
            <person name="Zhang Y.Z."/>
        </authorList>
    </citation>
    <scope>NUCLEOTIDE SEQUENCE [LARGE SCALE GENOMIC DNA]</scope>
    <source>
        <strain evidence="1 2">ZS6-22T</strain>
    </source>
</reference>
<dbReference type="RefSeq" id="WP_368382206.1">
    <property type="nucleotide sequence ID" value="NZ_JBFRYA010000011.1"/>
</dbReference>
<keyword evidence="2" id="KW-1185">Reference proteome</keyword>
<name>A0ABV3U9Q5_9GAMM</name>
<dbReference type="Pfam" id="PF14085">
    <property type="entry name" value="DUF4265"/>
    <property type="match status" value="1"/>
</dbReference>
<dbReference type="InterPro" id="IPR025361">
    <property type="entry name" value="DUF4265"/>
</dbReference>
<sequence length="175" mass="19690">MPSEFIRAMTEQAPFADQETLLELFAGIHPSNNQPIFEKVLATPLEGVSEYRLLKSPLFVRGLAALDTVKINEDARGRFNLIEHSGNLCVRVFLRQPNEDLEVQLTAEIEKLGGSLDIKTDRAIAYSIHFGVGFSSIEELLNKWANSDQAKWVYGNVYDPETGDPLNWWQALLQA</sequence>
<protein>
    <submittedName>
        <fullName evidence="1">DUF4265 domain-containing protein</fullName>
    </submittedName>
</protein>
<organism evidence="1 2">
    <name type="scientific">Zhongshania guokunii</name>
    <dbReference type="NCBI Taxonomy" id="641783"/>
    <lineage>
        <taxon>Bacteria</taxon>
        <taxon>Pseudomonadati</taxon>
        <taxon>Pseudomonadota</taxon>
        <taxon>Gammaproteobacteria</taxon>
        <taxon>Cellvibrionales</taxon>
        <taxon>Spongiibacteraceae</taxon>
        <taxon>Zhongshania</taxon>
    </lineage>
</organism>
<dbReference type="Proteomes" id="UP001557485">
    <property type="component" value="Unassembled WGS sequence"/>
</dbReference>
<evidence type="ECO:0000313" key="1">
    <source>
        <dbReference type="EMBL" id="MEX1669853.1"/>
    </source>
</evidence>